<keyword evidence="4 6" id="KW-0339">Growth factor</keyword>
<dbReference type="Gene3D" id="2.60.120.970">
    <property type="match status" value="1"/>
</dbReference>
<dbReference type="PANTHER" id="PTHR11848:SF309">
    <property type="entry name" value="INHIBIN BETA CHAIN"/>
    <property type="match status" value="1"/>
</dbReference>
<dbReference type="GO" id="GO:0005125">
    <property type="term" value="F:cytokine activity"/>
    <property type="evidence" value="ECO:0007669"/>
    <property type="project" value="TreeGrafter"/>
</dbReference>
<dbReference type="OrthoDB" id="6516235at2759"/>
<gene>
    <name evidence="10" type="primary">AdiActivin 1</name>
</gene>
<organism evidence="10">
    <name type="scientific">Acropora digitifera</name>
    <name type="common">Staghorn coral</name>
    <dbReference type="NCBI Taxonomy" id="70779"/>
    <lineage>
        <taxon>Eukaryota</taxon>
        <taxon>Metazoa</taxon>
        <taxon>Cnidaria</taxon>
        <taxon>Anthozoa</taxon>
        <taxon>Hexacorallia</taxon>
        <taxon>Scleractinia</taxon>
        <taxon>Astrocoeniina</taxon>
        <taxon>Acroporidae</taxon>
        <taxon>Acropora</taxon>
    </lineage>
</organism>
<comment type="subcellular location">
    <subcellularLocation>
        <location evidence="1">Secreted</location>
    </subcellularLocation>
</comment>
<feature type="chain" id="PRO_5002038985" evidence="8">
    <location>
        <begin position="20"/>
        <end position="424"/>
    </location>
</feature>
<evidence type="ECO:0000256" key="4">
    <source>
        <dbReference type="ARBA" id="ARBA00023030"/>
    </source>
</evidence>
<evidence type="ECO:0000256" key="8">
    <source>
        <dbReference type="SAM" id="SignalP"/>
    </source>
</evidence>
<dbReference type="GO" id="GO:0008083">
    <property type="term" value="F:growth factor activity"/>
    <property type="evidence" value="ECO:0007669"/>
    <property type="project" value="UniProtKB-KW"/>
</dbReference>
<dbReference type="Gene3D" id="2.10.90.10">
    <property type="entry name" value="Cystine-knot cytokines"/>
    <property type="match status" value="1"/>
</dbReference>
<dbReference type="PANTHER" id="PTHR11848">
    <property type="entry name" value="TGF-BETA FAMILY"/>
    <property type="match status" value="1"/>
</dbReference>
<evidence type="ECO:0000259" key="9">
    <source>
        <dbReference type="PROSITE" id="PS51362"/>
    </source>
</evidence>
<dbReference type="GO" id="GO:0005615">
    <property type="term" value="C:extracellular space"/>
    <property type="evidence" value="ECO:0007669"/>
    <property type="project" value="TreeGrafter"/>
</dbReference>
<evidence type="ECO:0000256" key="5">
    <source>
        <dbReference type="ARBA" id="ARBA00023157"/>
    </source>
</evidence>
<evidence type="ECO:0000313" key="10">
    <source>
        <dbReference type="EMBL" id="BAQ19091.1"/>
    </source>
</evidence>
<dbReference type="InterPro" id="IPR001839">
    <property type="entry name" value="TGF-b_C"/>
</dbReference>
<dbReference type="PROSITE" id="PS00250">
    <property type="entry name" value="TGF_BETA_1"/>
    <property type="match status" value="1"/>
</dbReference>
<accession>A0A0A8K8R4</accession>
<feature type="signal peptide" evidence="8">
    <location>
        <begin position="1"/>
        <end position="19"/>
    </location>
</feature>
<dbReference type="CDD" id="cd13752">
    <property type="entry name" value="TGF_beta_INHB"/>
    <property type="match status" value="1"/>
</dbReference>
<feature type="compositionally biased region" description="Polar residues" evidence="7">
    <location>
        <begin position="49"/>
        <end position="66"/>
    </location>
</feature>
<dbReference type="InterPro" id="IPR029034">
    <property type="entry name" value="Cystine-knot_cytokine"/>
</dbReference>
<evidence type="ECO:0000256" key="6">
    <source>
        <dbReference type="RuleBase" id="RU000354"/>
    </source>
</evidence>
<comment type="similarity">
    <text evidence="2 6">Belongs to the TGF-beta family.</text>
</comment>
<dbReference type="EMBL" id="AB823863">
    <property type="protein sequence ID" value="BAQ19091.1"/>
    <property type="molecule type" value="Genomic_DNA"/>
</dbReference>
<reference evidence="10" key="1">
    <citation type="submission" date="2013-06" db="EMBL/GenBank/DDBJ databases">
        <title>Nodal signalling determines biradial asymmetry in Hydra.</title>
        <authorList>
            <person name="Watanabe H."/>
            <person name="Schmidt H."/>
            <person name="Kuhn A."/>
            <person name="Oezbek S."/>
            <person name="Hobmayer B."/>
            <person name="Holstein T.W."/>
        </authorList>
    </citation>
    <scope>NUCLEOTIDE SEQUENCE</scope>
</reference>
<dbReference type="InterPro" id="IPR017948">
    <property type="entry name" value="TGFb_CS"/>
</dbReference>
<feature type="domain" description="TGF-beta family profile" evidence="9">
    <location>
        <begin position="314"/>
        <end position="424"/>
    </location>
</feature>
<keyword evidence="3" id="KW-0964">Secreted</keyword>
<dbReference type="Pfam" id="PF00019">
    <property type="entry name" value="TGF_beta"/>
    <property type="match status" value="1"/>
</dbReference>
<dbReference type="AlphaFoldDB" id="A0A0A8K8R4"/>
<evidence type="ECO:0000256" key="3">
    <source>
        <dbReference type="ARBA" id="ARBA00022525"/>
    </source>
</evidence>
<feature type="region of interest" description="Disordered" evidence="7">
    <location>
        <begin position="43"/>
        <end position="77"/>
    </location>
</feature>
<sequence length="424" mass="48400">MIGLLSYSAFLTLYLIAIAFPQGAYLSLETKTTQDEKMFVSTPYRAAQPSKSTSSQKSEAPSLQKDTMQHRCPSCNDSAKENEDLLVTKQRIEMIKAKILEKLQMDKEPEVSQNFKEARIAALLSKLNLIGEENKENQPESPEDGFYGKTTQIITFSEEDKVPLSQSKGHAPGKMEIHFKFEKHTLTSSIASVLFWLNTNENIELEGKYLDIEALDKRAVQGNMEEQDIKVVRFQVKKLSKSRSGWIAVDVKDIVQHWFSKSTPVHFNNTHKPIYGLNITCRDCETKINHLISSRGPLRPFLVIDLDKPKVLSRRKRQPLDCVGTEPQQECCRRKLYVNFTAQRWDWIIHPSGFSANYCDGRCQKPNISLTPEKLSKHKTVPIKNESICCSPSKYSPFSMMFYDGTSFRKIDMTEMKIEACSCS</sequence>
<dbReference type="SUPFAM" id="SSF57501">
    <property type="entry name" value="Cystine-knot cytokines"/>
    <property type="match status" value="1"/>
</dbReference>
<proteinExistence type="inferred from homology"/>
<evidence type="ECO:0000256" key="2">
    <source>
        <dbReference type="ARBA" id="ARBA00006656"/>
    </source>
</evidence>
<evidence type="ECO:0000256" key="1">
    <source>
        <dbReference type="ARBA" id="ARBA00004613"/>
    </source>
</evidence>
<dbReference type="InterPro" id="IPR015615">
    <property type="entry name" value="TGF-beta-rel"/>
</dbReference>
<evidence type="ECO:0000256" key="7">
    <source>
        <dbReference type="SAM" id="MobiDB-lite"/>
    </source>
</evidence>
<keyword evidence="8" id="KW-0732">Signal</keyword>
<protein>
    <submittedName>
        <fullName evidence="10">Activin 1 protein</fullName>
    </submittedName>
</protein>
<keyword evidence="5" id="KW-1015">Disulfide bond</keyword>
<dbReference type="PROSITE" id="PS51362">
    <property type="entry name" value="TGF_BETA_2"/>
    <property type="match status" value="1"/>
</dbReference>
<dbReference type="KEGG" id="adf:107340721"/>
<dbReference type="SMART" id="SM00204">
    <property type="entry name" value="TGFB"/>
    <property type="match status" value="1"/>
</dbReference>
<name>A0A0A8K8R4_ACRDI</name>